<dbReference type="KEGG" id="aia:AWH56_019875"/>
<gene>
    <name evidence="1" type="ORF">AWH56_22720</name>
</gene>
<comment type="caution">
    <text evidence="1">The sequence shown here is derived from an EMBL/GenBank/DDBJ whole genome shotgun (WGS) entry which is preliminary data.</text>
</comment>
<dbReference type="NCBIfam" id="TIGR03831">
    <property type="entry name" value="YgiT_finger"/>
    <property type="match status" value="1"/>
</dbReference>
<accession>A0A1S2KYY9</accession>
<dbReference type="Pfam" id="PF14122">
    <property type="entry name" value="YokU"/>
    <property type="match status" value="1"/>
</dbReference>
<organism evidence="1">
    <name type="scientific">Anaerobacillus isosaccharinicus</name>
    <dbReference type="NCBI Taxonomy" id="1532552"/>
    <lineage>
        <taxon>Bacteria</taxon>
        <taxon>Bacillati</taxon>
        <taxon>Bacillota</taxon>
        <taxon>Bacilli</taxon>
        <taxon>Bacillales</taxon>
        <taxon>Bacillaceae</taxon>
        <taxon>Anaerobacillus</taxon>
    </lineage>
</organism>
<dbReference type="InterPro" id="IPR022453">
    <property type="entry name" value="Znf_MqsA-type"/>
</dbReference>
<dbReference type="InterPro" id="IPR022451">
    <property type="entry name" value="CHP03829_YokU"/>
</dbReference>
<dbReference type="OrthoDB" id="2666319at2"/>
<reference evidence="1" key="1">
    <citation type="submission" date="2016-10" db="EMBL/GenBank/DDBJ databases">
        <title>Draft genome sequences of four alkaliphilic bacteria belonging to the Anaerobacillus genus.</title>
        <authorList>
            <person name="Bassil N.M."/>
            <person name="Lloyd J.R."/>
        </authorList>
    </citation>
    <scope>NUCLEOTIDE SEQUENCE [LARGE SCALE GENOMIC DNA]</scope>
    <source>
        <strain evidence="1">NB2006</strain>
    </source>
</reference>
<evidence type="ECO:0008006" key="2">
    <source>
        <dbReference type="Google" id="ProtNLM"/>
    </source>
</evidence>
<name>A0A1S2KYY9_9BACI</name>
<proteinExistence type="predicted"/>
<dbReference type="CDD" id="cd12870">
    <property type="entry name" value="MqsA"/>
    <property type="match status" value="1"/>
</dbReference>
<protein>
    <recommendedName>
        <fullName evidence="2">YgiT-type zinc finger domain-containing protein</fullName>
    </recommendedName>
</protein>
<sequence length="91" mass="10558">MECMWCDNTEVKETTKDCYWILPDGTDAVHILEIPAFTCVNCGSYLSDEMNHDIDMSLYARELPKGKKEFTYKELMSAQYKNIFALKQSES</sequence>
<dbReference type="AlphaFoldDB" id="A0A1S2KYY9"/>
<dbReference type="EMBL" id="LQXD01000197">
    <property type="protein sequence ID" value="OIJ04787.1"/>
    <property type="molecule type" value="Genomic_DNA"/>
</dbReference>
<evidence type="ECO:0000313" key="1">
    <source>
        <dbReference type="EMBL" id="OIJ04787.1"/>
    </source>
</evidence>